<comment type="caution">
    <text evidence="4">The sequence shown here is derived from an EMBL/GenBank/DDBJ whole genome shotgun (WGS) entry which is preliminary data.</text>
</comment>
<evidence type="ECO:0000313" key="5">
    <source>
        <dbReference type="Proteomes" id="UP000027920"/>
    </source>
</evidence>
<dbReference type="InterPro" id="IPR020806">
    <property type="entry name" value="PKS_PP-bd"/>
</dbReference>
<keyword evidence="2" id="KW-0597">Phosphoprotein</keyword>
<protein>
    <recommendedName>
        <fullName evidence="3">Carrier domain-containing protein</fullName>
    </recommendedName>
</protein>
<dbReference type="InterPro" id="IPR042099">
    <property type="entry name" value="ANL_N_sf"/>
</dbReference>
<dbReference type="Gene3D" id="3.40.50.12780">
    <property type="entry name" value="N-terminal domain of ligase-like"/>
    <property type="match status" value="1"/>
</dbReference>
<dbReference type="PANTHER" id="PTHR43439">
    <property type="entry name" value="PHENYLACETATE-COENZYME A LIGASE"/>
    <property type="match status" value="1"/>
</dbReference>
<reference evidence="4 5" key="1">
    <citation type="submission" date="2013-03" db="EMBL/GenBank/DDBJ databases">
        <title>The Genome Sequence of Exophiala aquamarina CBS 119918.</title>
        <authorList>
            <consortium name="The Broad Institute Genomics Platform"/>
            <person name="Cuomo C."/>
            <person name="de Hoog S."/>
            <person name="Gorbushina A."/>
            <person name="Walker B."/>
            <person name="Young S.K."/>
            <person name="Zeng Q."/>
            <person name="Gargeya S."/>
            <person name="Fitzgerald M."/>
            <person name="Haas B."/>
            <person name="Abouelleil A."/>
            <person name="Allen A.W."/>
            <person name="Alvarado L."/>
            <person name="Arachchi H.M."/>
            <person name="Berlin A.M."/>
            <person name="Chapman S.B."/>
            <person name="Gainer-Dewar J."/>
            <person name="Goldberg J."/>
            <person name="Griggs A."/>
            <person name="Gujja S."/>
            <person name="Hansen M."/>
            <person name="Howarth C."/>
            <person name="Imamovic A."/>
            <person name="Ireland A."/>
            <person name="Larimer J."/>
            <person name="McCowan C."/>
            <person name="Murphy C."/>
            <person name="Pearson M."/>
            <person name="Poon T.W."/>
            <person name="Priest M."/>
            <person name="Roberts A."/>
            <person name="Saif S."/>
            <person name="Shea T."/>
            <person name="Sisk P."/>
            <person name="Sykes S."/>
            <person name="Wortman J."/>
            <person name="Nusbaum C."/>
            <person name="Birren B."/>
        </authorList>
    </citation>
    <scope>NUCLEOTIDE SEQUENCE [LARGE SCALE GENOMIC DNA]</scope>
    <source>
        <strain evidence="4 5">CBS 119918</strain>
    </source>
</reference>
<dbReference type="SUPFAM" id="SSF47336">
    <property type="entry name" value="ACP-like"/>
    <property type="match status" value="1"/>
</dbReference>
<dbReference type="AlphaFoldDB" id="A0A072P7E3"/>
<name>A0A072P7E3_9EURO</name>
<dbReference type="Pfam" id="PF07993">
    <property type="entry name" value="NAD_binding_4"/>
    <property type="match status" value="1"/>
</dbReference>
<dbReference type="Proteomes" id="UP000027920">
    <property type="component" value="Unassembled WGS sequence"/>
</dbReference>
<dbReference type="GeneID" id="25287336"/>
<dbReference type="OrthoDB" id="429813at2759"/>
<dbReference type="InterPro" id="IPR036291">
    <property type="entry name" value="NAD(P)-bd_dom_sf"/>
</dbReference>
<dbReference type="STRING" id="1182545.A0A072P7E3"/>
<proteinExistence type="predicted"/>
<evidence type="ECO:0000313" key="4">
    <source>
        <dbReference type="EMBL" id="KEF51525.1"/>
    </source>
</evidence>
<evidence type="ECO:0000256" key="2">
    <source>
        <dbReference type="ARBA" id="ARBA00022553"/>
    </source>
</evidence>
<dbReference type="SMART" id="SM00823">
    <property type="entry name" value="PKS_PP"/>
    <property type="match status" value="1"/>
</dbReference>
<evidence type="ECO:0000256" key="1">
    <source>
        <dbReference type="ARBA" id="ARBA00022450"/>
    </source>
</evidence>
<sequence length="1093" mass="119150">MEPNYFTCTLGQAKMLGQRKPFRTVTELVDIKAEEESDTPAVGLYAPRSTAEQNWKIQVLTFRDIQRGSAIVAAAIAKNLYSSVGETVALLCPSSPGFLFTWLALMRLGYSVLLIAPQCSPSAVSYLCKTCGVRDLIYDDIYGDLARGTLSECPGGTAAFHLVSLPIAAQDMIDVINGSAASPSFPSATVHENDTAYLHHTSGTSSGVPKPISQSHRAAVGLLPVLDGSQAATLTTTPLYHGGIADLFRAWSSNALIWLFPGKELPITANNVCKCLDIAMKYAKQGSCPTVRYFSSVPYVLQMMASDHEGLKYLRCMDIVGVGGAALPSKVGIMLVEQGVNLISRFGSAECGFLMSSHREYCKDREWEYLRSAPGGEFLHFEAREDGLSELVIQQGWPHMAKNNREDGSYATSDLFMPHSSIPDAWRYHSRSDSQLTLITGKKFDPAPLEGAIKASSTLLAEVLIFGNSKPYAGALLFRSHKASSKPDNEIVDKIAPCVEKLNNESQSHAKISRNMLIPLAYEETALQKSSKGTILRSQAEKQYAKEIEEAYNAKLPFDDLKTADAEVTQAIREIVISAVGKDNGDCLTDDTDLFSYGADSVACIQIRHGLMRFVPGVKALPASVVEESGTIARLSDFIIRLRLGQDVQEEADQVQLMSDLVNRCSAGFSERGVTSATSPPNENQPLSGLTILLTGPTGSLGSHVLHKILQDTRVGQIYLLVRGASTHAVRERVTKALSSRSLSIPSNFDSKTTILPCKLSSPNLGLDAPKYAQLANSIDLILHLAWSVNFLVSLRSIASTHLSGLQNLLNLALASTNKPPPRFMFCSSVAAVSNFHHTAPLDASIPEHFIVDPRVSGRTGYARSKWVGEAICAEAHKSTRLRGRISVARVGQLSGTTDTGVWSKSEAYPLLLSSAKVTGVLPDLKHEILNWLPVDTAAKAFIEASLSPHGDGTSVGSTASRTKSRSDAEVQEMPVHHVLNPDMTVRWSDLVRWLAPHAEFKVVPMDEWLAKLTALQDDDRTKNHPALRLLEFWRKAYGSEQGQGKQAAEVLKGEARYQMEETFQVMPVLESASGLMDETYVLRLWDWVQAEL</sequence>
<dbReference type="Pfam" id="PF00550">
    <property type="entry name" value="PP-binding"/>
    <property type="match status" value="1"/>
</dbReference>
<dbReference type="Gene3D" id="3.40.50.720">
    <property type="entry name" value="NAD(P)-binding Rossmann-like Domain"/>
    <property type="match status" value="1"/>
</dbReference>
<gene>
    <name evidence="4" type="ORF">A1O9_12442</name>
</gene>
<dbReference type="PROSITE" id="PS00012">
    <property type="entry name" value="PHOSPHOPANTETHEINE"/>
    <property type="match status" value="1"/>
</dbReference>
<dbReference type="RefSeq" id="XP_013254115.1">
    <property type="nucleotide sequence ID" value="XM_013398661.1"/>
</dbReference>
<dbReference type="HOGENOM" id="CLU_002220_2_0_1"/>
<dbReference type="VEuPathDB" id="FungiDB:A1O9_12442"/>
<dbReference type="InterPro" id="IPR009081">
    <property type="entry name" value="PP-bd_ACP"/>
</dbReference>
<organism evidence="4 5">
    <name type="scientific">Exophiala aquamarina CBS 119918</name>
    <dbReference type="NCBI Taxonomy" id="1182545"/>
    <lineage>
        <taxon>Eukaryota</taxon>
        <taxon>Fungi</taxon>
        <taxon>Dikarya</taxon>
        <taxon>Ascomycota</taxon>
        <taxon>Pezizomycotina</taxon>
        <taxon>Eurotiomycetes</taxon>
        <taxon>Chaetothyriomycetidae</taxon>
        <taxon>Chaetothyriales</taxon>
        <taxon>Herpotrichiellaceae</taxon>
        <taxon>Exophiala</taxon>
    </lineage>
</organism>
<dbReference type="InterPro" id="IPR051414">
    <property type="entry name" value="Adenylate-forming_Reductase"/>
</dbReference>
<dbReference type="SUPFAM" id="SSF51735">
    <property type="entry name" value="NAD(P)-binding Rossmann-fold domains"/>
    <property type="match status" value="1"/>
</dbReference>
<dbReference type="PANTHER" id="PTHR43439:SF2">
    <property type="entry name" value="ENZYME, PUTATIVE (JCVI)-RELATED"/>
    <property type="match status" value="1"/>
</dbReference>
<keyword evidence="1" id="KW-0596">Phosphopantetheine</keyword>
<feature type="domain" description="Carrier" evidence="3">
    <location>
        <begin position="566"/>
        <end position="643"/>
    </location>
</feature>
<dbReference type="SUPFAM" id="SSF56801">
    <property type="entry name" value="Acetyl-CoA synthetase-like"/>
    <property type="match status" value="1"/>
</dbReference>
<dbReference type="GO" id="GO:0031177">
    <property type="term" value="F:phosphopantetheine binding"/>
    <property type="evidence" value="ECO:0007669"/>
    <property type="project" value="InterPro"/>
</dbReference>
<dbReference type="InterPro" id="IPR013120">
    <property type="entry name" value="FAR_NAD-bd"/>
</dbReference>
<dbReference type="Pfam" id="PF00501">
    <property type="entry name" value="AMP-binding"/>
    <property type="match status" value="1"/>
</dbReference>
<dbReference type="Pfam" id="PF23562">
    <property type="entry name" value="AMP-binding_C_3"/>
    <property type="match status" value="1"/>
</dbReference>
<dbReference type="InterPro" id="IPR006162">
    <property type="entry name" value="Ppantetheine_attach_site"/>
</dbReference>
<dbReference type="InterPro" id="IPR036736">
    <property type="entry name" value="ACP-like_sf"/>
</dbReference>
<accession>A0A072P7E3</accession>
<dbReference type="PROSITE" id="PS50075">
    <property type="entry name" value="CARRIER"/>
    <property type="match status" value="1"/>
</dbReference>
<evidence type="ECO:0000259" key="3">
    <source>
        <dbReference type="PROSITE" id="PS50075"/>
    </source>
</evidence>
<dbReference type="InterPro" id="IPR000873">
    <property type="entry name" value="AMP-dep_synth/lig_dom"/>
</dbReference>
<dbReference type="EMBL" id="AMGV01000023">
    <property type="protein sequence ID" value="KEF51525.1"/>
    <property type="molecule type" value="Genomic_DNA"/>
</dbReference>
<keyword evidence="5" id="KW-1185">Reference proteome</keyword>